<dbReference type="EMBL" id="CP060731">
    <property type="protein sequence ID" value="QNN78152.1"/>
    <property type="molecule type" value="Genomic_DNA"/>
</dbReference>
<dbReference type="Proteomes" id="UP000515838">
    <property type="component" value="Chromosome"/>
</dbReference>
<reference evidence="1 2" key="1">
    <citation type="submission" date="2020-08" db="EMBL/GenBank/DDBJ databases">
        <title>Streptomycin Non-resistant strain, P. mexicana.</title>
        <authorList>
            <person name="Ganesh-Kumar S."/>
            <person name="Zhe T."/>
            <person name="Yu Z."/>
            <person name="Min Y."/>
        </authorList>
    </citation>
    <scope>NUCLEOTIDE SEQUENCE [LARGE SCALE GENOMIC DNA]</scope>
    <source>
        <strain evidence="1 2">GTZY2</strain>
    </source>
</reference>
<organism evidence="1 2">
    <name type="scientific">Pseudoxanthomonas mexicana</name>
    <dbReference type="NCBI Taxonomy" id="128785"/>
    <lineage>
        <taxon>Bacteria</taxon>
        <taxon>Pseudomonadati</taxon>
        <taxon>Pseudomonadota</taxon>
        <taxon>Gammaproteobacteria</taxon>
        <taxon>Lysobacterales</taxon>
        <taxon>Lysobacteraceae</taxon>
        <taxon>Pseudoxanthomonas</taxon>
    </lineage>
</organism>
<dbReference type="GeneID" id="81469626"/>
<dbReference type="RefSeq" id="WP_187573600.1">
    <property type="nucleotide sequence ID" value="NZ_CP060731.1"/>
</dbReference>
<protein>
    <submittedName>
        <fullName evidence="1">Uncharacterized protein</fullName>
    </submittedName>
</protein>
<sequence length="132" mass="14709">MEDILMRIGSRAGLSKAQYPHRLDHGARIVPADKDHAVGACRLTPTYALHDRVPTARHTIHPLADLKPLDAKLYIDEIDEEKYVGTTKNYISRLEELANVSQLIALVESVLDSAIHMDRDMEQSIGALDLTP</sequence>
<accession>A0A7G9TDH7</accession>
<evidence type="ECO:0000313" key="2">
    <source>
        <dbReference type="Proteomes" id="UP000515838"/>
    </source>
</evidence>
<gene>
    <name evidence="1" type="ORF">IAE60_01530</name>
</gene>
<name>A0A7G9TDH7_PSEMX</name>
<evidence type="ECO:0000313" key="1">
    <source>
        <dbReference type="EMBL" id="QNN78152.1"/>
    </source>
</evidence>
<dbReference type="AlphaFoldDB" id="A0A7G9TDH7"/>
<proteinExistence type="predicted"/>